<dbReference type="PROSITE" id="PS51257">
    <property type="entry name" value="PROKAR_LIPOPROTEIN"/>
    <property type="match status" value="1"/>
</dbReference>
<evidence type="ECO:0008006" key="3">
    <source>
        <dbReference type="Google" id="ProtNLM"/>
    </source>
</evidence>
<accession>A0A1M5X6H3</accession>
<gene>
    <name evidence="1" type="ORF">SAMN02745180_01501</name>
</gene>
<sequence>MRSKNIVLIIAISIISLLLTSCIPTNTFNTKETIPLEIVQIIKNNRNISKNNASEKMKEFKTKLYKYENFDDELAPENIAMKKDEIVSTISLSEAIEDVEYMFNVLKYAYPGYEYFGGDKTFLSAKDKILNNLSSFNEEITLDTLFNTITTNMDFIQDGHFYIYTDKNSYDPCKEYYYLNNEDMQINKDGNRFYTINGNEKYYIDSINGDKNIDDYIKPALS</sequence>
<evidence type="ECO:0000313" key="1">
    <source>
        <dbReference type="EMBL" id="SHH95094.1"/>
    </source>
</evidence>
<dbReference type="EMBL" id="FQXR01000006">
    <property type="protein sequence ID" value="SHH95094.1"/>
    <property type="molecule type" value="Genomic_DNA"/>
</dbReference>
<dbReference type="RefSeq" id="WP_072744172.1">
    <property type="nucleotide sequence ID" value="NZ_FQXR01000006.1"/>
</dbReference>
<keyword evidence="2" id="KW-1185">Reference proteome</keyword>
<dbReference type="STRING" id="1123281.SAMN02745180_01501"/>
<dbReference type="AlphaFoldDB" id="A0A1M5X6H3"/>
<evidence type="ECO:0000313" key="2">
    <source>
        <dbReference type="Proteomes" id="UP000184389"/>
    </source>
</evidence>
<name>A0A1M5X6H3_9FIRM</name>
<organism evidence="1 2">
    <name type="scientific">Sporanaerobacter acetigenes DSM 13106</name>
    <dbReference type="NCBI Taxonomy" id="1123281"/>
    <lineage>
        <taxon>Bacteria</taxon>
        <taxon>Bacillati</taxon>
        <taxon>Bacillota</taxon>
        <taxon>Tissierellia</taxon>
        <taxon>Tissierellales</taxon>
        <taxon>Sporanaerobacteraceae</taxon>
        <taxon>Sporanaerobacter</taxon>
    </lineage>
</organism>
<dbReference type="OrthoDB" id="1708078at2"/>
<proteinExistence type="predicted"/>
<reference evidence="1 2" key="1">
    <citation type="submission" date="2016-11" db="EMBL/GenBank/DDBJ databases">
        <authorList>
            <person name="Jaros S."/>
            <person name="Januszkiewicz K."/>
            <person name="Wedrychowicz H."/>
        </authorList>
    </citation>
    <scope>NUCLEOTIDE SEQUENCE [LARGE SCALE GENOMIC DNA]</scope>
    <source>
        <strain evidence="1 2">DSM 13106</strain>
    </source>
</reference>
<dbReference type="Proteomes" id="UP000184389">
    <property type="component" value="Unassembled WGS sequence"/>
</dbReference>
<protein>
    <recommendedName>
        <fullName evidence="3">Lipoprotein</fullName>
    </recommendedName>
</protein>